<organism evidence="1 3">
    <name type="scientific">Araneus ventricosus</name>
    <name type="common">Orbweaver spider</name>
    <name type="synonym">Epeira ventricosa</name>
    <dbReference type="NCBI Taxonomy" id="182803"/>
    <lineage>
        <taxon>Eukaryota</taxon>
        <taxon>Metazoa</taxon>
        <taxon>Ecdysozoa</taxon>
        <taxon>Arthropoda</taxon>
        <taxon>Chelicerata</taxon>
        <taxon>Arachnida</taxon>
        <taxon>Araneae</taxon>
        <taxon>Araneomorphae</taxon>
        <taxon>Entelegynae</taxon>
        <taxon>Araneoidea</taxon>
        <taxon>Araneidae</taxon>
        <taxon>Araneus</taxon>
    </lineage>
</organism>
<protein>
    <submittedName>
        <fullName evidence="1">Uncharacterized protein</fullName>
    </submittedName>
</protein>
<dbReference type="EMBL" id="BGPR01044665">
    <property type="protein sequence ID" value="GBO21472.1"/>
    <property type="molecule type" value="Genomic_DNA"/>
</dbReference>
<dbReference type="InterPro" id="IPR036388">
    <property type="entry name" value="WH-like_DNA-bd_sf"/>
</dbReference>
<keyword evidence="3" id="KW-1185">Reference proteome</keyword>
<comment type="caution">
    <text evidence="1">The sequence shown here is derived from an EMBL/GenBank/DDBJ whole genome shotgun (WGS) entry which is preliminary data.</text>
</comment>
<gene>
    <name evidence="1" type="ORF">AVEN_253579_1</name>
    <name evidence="2" type="ORF">AVEN_60425_1</name>
</gene>
<evidence type="ECO:0000313" key="3">
    <source>
        <dbReference type="Proteomes" id="UP000499080"/>
    </source>
</evidence>
<reference evidence="1 3" key="1">
    <citation type="journal article" date="2019" name="Sci. Rep.">
        <title>Orb-weaving spider Araneus ventricosus genome elucidates the spidroin gene catalogue.</title>
        <authorList>
            <person name="Kono N."/>
            <person name="Nakamura H."/>
            <person name="Ohtoshi R."/>
            <person name="Moran D.A.P."/>
            <person name="Shinohara A."/>
            <person name="Yoshida Y."/>
            <person name="Fujiwara M."/>
            <person name="Mori M."/>
            <person name="Tomita M."/>
            <person name="Arakawa K."/>
        </authorList>
    </citation>
    <scope>NUCLEOTIDE SEQUENCE [LARGE SCALE GENOMIC DNA]</scope>
</reference>
<evidence type="ECO:0000313" key="2">
    <source>
        <dbReference type="EMBL" id="GBO21475.1"/>
    </source>
</evidence>
<dbReference type="Proteomes" id="UP000499080">
    <property type="component" value="Unassembled WGS sequence"/>
</dbReference>
<dbReference type="Gene3D" id="1.10.10.10">
    <property type="entry name" value="Winged helix-like DNA-binding domain superfamily/Winged helix DNA-binding domain"/>
    <property type="match status" value="1"/>
</dbReference>
<evidence type="ECO:0000313" key="1">
    <source>
        <dbReference type="EMBL" id="GBO21472.1"/>
    </source>
</evidence>
<name>A0A4Y2VAD4_ARAVE</name>
<dbReference type="AlphaFoldDB" id="A0A4Y2VAD4"/>
<sequence>MTINQSFIELASITVPIIVKFEISLTLEWKLDAHQRPAEVRRILVETYGDHAQHAELGLDASKMMILMLKLTRNVPEELEALFHEDSCETLVELAKSSGVDHTTVSKHLKTLEIIQKLCHWVPYQLKPRDVERRLFSFLKSCFRGRKGDVLSIVS</sequence>
<accession>A0A4Y2VAD4</accession>
<proteinExistence type="predicted"/>
<dbReference type="EMBL" id="BGPR01044668">
    <property type="protein sequence ID" value="GBO21475.1"/>
    <property type="molecule type" value="Genomic_DNA"/>
</dbReference>